<evidence type="ECO:0000313" key="2">
    <source>
        <dbReference type="EMBL" id="GAA5149627.1"/>
    </source>
</evidence>
<feature type="domain" description="VOC" evidence="1">
    <location>
        <begin position="16"/>
        <end position="140"/>
    </location>
</feature>
<organism evidence="2 3">
    <name type="scientific">Nocardioides marinquilinus</name>
    <dbReference type="NCBI Taxonomy" id="1210400"/>
    <lineage>
        <taxon>Bacteria</taxon>
        <taxon>Bacillati</taxon>
        <taxon>Actinomycetota</taxon>
        <taxon>Actinomycetes</taxon>
        <taxon>Propionibacteriales</taxon>
        <taxon>Nocardioidaceae</taxon>
        <taxon>Nocardioides</taxon>
    </lineage>
</organism>
<dbReference type="InterPro" id="IPR037523">
    <property type="entry name" value="VOC_core"/>
</dbReference>
<dbReference type="Pfam" id="PF18029">
    <property type="entry name" value="Glyoxalase_6"/>
    <property type="match status" value="1"/>
</dbReference>
<evidence type="ECO:0000313" key="3">
    <source>
        <dbReference type="Proteomes" id="UP001500221"/>
    </source>
</evidence>
<keyword evidence="3" id="KW-1185">Reference proteome</keyword>
<proteinExistence type="predicted"/>
<sequence>MRGRRRGDASEDRWQRRDWWNVVLDSPDPHALAAFYSALLGWPLWLPEGQTEPDPGGAAIDPGEGVGGIAFQLDEDYVRPAWPAPPGSQRMMMHLDLQVDDLAEAVAHAVELGAEVADHQPQDDVRVMLDPDGHPFCLYT</sequence>
<evidence type="ECO:0000259" key="1">
    <source>
        <dbReference type="PROSITE" id="PS51819"/>
    </source>
</evidence>
<dbReference type="EMBL" id="BAABKG010000003">
    <property type="protein sequence ID" value="GAA5149627.1"/>
    <property type="molecule type" value="Genomic_DNA"/>
</dbReference>
<gene>
    <name evidence="2" type="ORF">GCM10023340_25260</name>
</gene>
<protein>
    <submittedName>
        <fullName evidence="2">VOC family protein</fullName>
    </submittedName>
</protein>
<dbReference type="PANTHER" id="PTHR35908">
    <property type="entry name" value="HYPOTHETICAL FUSION PROTEIN"/>
    <property type="match status" value="1"/>
</dbReference>
<comment type="caution">
    <text evidence="2">The sequence shown here is derived from an EMBL/GenBank/DDBJ whole genome shotgun (WGS) entry which is preliminary data.</text>
</comment>
<dbReference type="InterPro" id="IPR029068">
    <property type="entry name" value="Glyas_Bleomycin-R_OHBP_Dase"/>
</dbReference>
<dbReference type="Proteomes" id="UP001500221">
    <property type="component" value="Unassembled WGS sequence"/>
</dbReference>
<dbReference type="Gene3D" id="3.10.180.10">
    <property type="entry name" value="2,3-Dihydroxybiphenyl 1,2-Dioxygenase, domain 1"/>
    <property type="match status" value="1"/>
</dbReference>
<dbReference type="PROSITE" id="PS51819">
    <property type="entry name" value="VOC"/>
    <property type="match status" value="1"/>
</dbReference>
<dbReference type="PANTHER" id="PTHR35908:SF1">
    <property type="entry name" value="CONSERVED PROTEIN"/>
    <property type="match status" value="1"/>
</dbReference>
<reference evidence="3" key="1">
    <citation type="journal article" date="2019" name="Int. J. Syst. Evol. Microbiol.">
        <title>The Global Catalogue of Microorganisms (GCM) 10K type strain sequencing project: providing services to taxonomists for standard genome sequencing and annotation.</title>
        <authorList>
            <consortium name="The Broad Institute Genomics Platform"/>
            <consortium name="The Broad Institute Genome Sequencing Center for Infectious Disease"/>
            <person name="Wu L."/>
            <person name="Ma J."/>
        </authorList>
    </citation>
    <scope>NUCLEOTIDE SEQUENCE [LARGE SCALE GENOMIC DNA]</scope>
    <source>
        <strain evidence="3">JCM 18459</strain>
    </source>
</reference>
<name>A0ABP9PNP2_9ACTN</name>
<dbReference type="RefSeq" id="WP_345458855.1">
    <property type="nucleotide sequence ID" value="NZ_BAABKG010000003.1"/>
</dbReference>
<dbReference type="InterPro" id="IPR041581">
    <property type="entry name" value="Glyoxalase_6"/>
</dbReference>
<dbReference type="SUPFAM" id="SSF54593">
    <property type="entry name" value="Glyoxalase/Bleomycin resistance protein/Dihydroxybiphenyl dioxygenase"/>
    <property type="match status" value="1"/>
</dbReference>
<accession>A0ABP9PNP2</accession>